<keyword evidence="4 6" id="KW-1133">Transmembrane helix</keyword>
<dbReference type="CDD" id="cd17489">
    <property type="entry name" value="MFS_YfcJ_like"/>
    <property type="match status" value="1"/>
</dbReference>
<evidence type="ECO:0000313" key="8">
    <source>
        <dbReference type="EMBL" id="NKY66918.1"/>
    </source>
</evidence>
<dbReference type="PANTHER" id="PTHR23531:SF1">
    <property type="entry name" value="QUINOLENE RESISTANCE PROTEIN NORA"/>
    <property type="match status" value="1"/>
</dbReference>
<reference evidence="8 9" key="1">
    <citation type="submission" date="2020-04" db="EMBL/GenBank/DDBJ databases">
        <title>MicrobeNet Type strains.</title>
        <authorList>
            <person name="Nicholson A.C."/>
        </authorList>
    </citation>
    <scope>NUCLEOTIDE SEQUENCE [LARGE SCALE GENOMIC DNA]</scope>
    <source>
        <strain evidence="8 9">CCUG 33494</strain>
    </source>
</reference>
<evidence type="ECO:0000256" key="3">
    <source>
        <dbReference type="ARBA" id="ARBA00022692"/>
    </source>
</evidence>
<feature type="transmembrane region" description="Helical" evidence="6">
    <location>
        <begin position="224"/>
        <end position="246"/>
    </location>
</feature>
<comment type="subcellular location">
    <subcellularLocation>
        <location evidence="1">Cell membrane</location>
        <topology evidence="1">Multi-pass membrane protein</topology>
    </subcellularLocation>
</comment>
<feature type="transmembrane region" description="Helical" evidence="6">
    <location>
        <begin position="356"/>
        <end position="376"/>
    </location>
</feature>
<feature type="domain" description="Major facilitator superfamily (MFS) profile" evidence="7">
    <location>
        <begin position="29"/>
        <end position="405"/>
    </location>
</feature>
<dbReference type="AlphaFoldDB" id="A0A7X6RD55"/>
<dbReference type="InterPro" id="IPR052714">
    <property type="entry name" value="MFS_Exporter"/>
</dbReference>
<feature type="transmembrane region" description="Helical" evidence="6">
    <location>
        <begin position="293"/>
        <end position="311"/>
    </location>
</feature>
<dbReference type="InterPro" id="IPR020846">
    <property type="entry name" value="MFS_dom"/>
</dbReference>
<evidence type="ECO:0000256" key="5">
    <source>
        <dbReference type="ARBA" id="ARBA00023136"/>
    </source>
</evidence>
<gene>
    <name evidence="8" type="ORF">HF960_04435</name>
</gene>
<evidence type="ECO:0000256" key="1">
    <source>
        <dbReference type="ARBA" id="ARBA00004651"/>
    </source>
</evidence>
<sequence>MYNYLRNFFRKDRYQPTLTQNSSRILNATFIQLFIIQILSMMTFYSLFVIIGPYAVNTYHVSTTMAGLITGMTIIGTMVARFGAGIMTAKFSAKSLTIISMIILVPTLLAYQYHGGIAVLLLIRFIQGLAVGLTGTVTNTAVVNVIPTTRRAEGIAYFSLATILGTAFGPFFALLIEQHASYTVLFWIEFFIGIIALIASLLIDPNRVVIKATPTTKKFSWQTLIEPKVLGISLTLGFVTFGYAAIQSELDFYASDLNLTTFASYFFLVYAFAVLISRPVVGRLMDSKNENYVVYPALIILAIGLVLLALMSNGWTMLLAAIFIGFGFGNFQSAVQSTTTQMVPADRLTQTTATYFICYEFSLGFGPSIIGFIQPILGYQNLFIMMAIIAVIGIVLYYLIHGRKVSA</sequence>
<feature type="transmembrane region" description="Helical" evidence="6">
    <location>
        <begin position="61"/>
        <end position="84"/>
    </location>
</feature>
<dbReference type="InterPro" id="IPR011701">
    <property type="entry name" value="MFS"/>
</dbReference>
<protein>
    <submittedName>
        <fullName evidence="8">MFS transporter</fullName>
    </submittedName>
</protein>
<keyword evidence="2" id="KW-0813">Transport</keyword>
<dbReference type="Pfam" id="PF07690">
    <property type="entry name" value="MFS_1"/>
    <property type="match status" value="1"/>
</dbReference>
<keyword evidence="3 6" id="KW-0812">Transmembrane</keyword>
<evidence type="ECO:0000256" key="6">
    <source>
        <dbReference type="SAM" id="Phobius"/>
    </source>
</evidence>
<feature type="transmembrane region" description="Helical" evidence="6">
    <location>
        <begin position="30"/>
        <end position="55"/>
    </location>
</feature>
<feature type="transmembrane region" description="Helical" evidence="6">
    <location>
        <begin position="382"/>
        <end position="400"/>
    </location>
</feature>
<feature type="transmembrane region" description="Helical" evidence="6">
    <location>
        <begin position="182"/>
        <end position="203"/>
    </location>
</feature>
<dbReference type="PROSITE" id="PS50850">
    <property type="entry name" value="MFS"/>
    <property type="match status" value="1"/>
</dbReference>
<organism evidence="8 9">
    <name type="scientific">Weissella hellenica</name>
    <dbReference type="NCBI Taxonomy" id="46256"/>
    <lineage>
        <taxon>Bacteria</taxon>
        <taxon>Bacillati</taxon>
        <taxon>Bacillota</taxon>
        <taxon>Bacilli</taxon>
        <taxon>Lactobacillales</taxon>
        <taxon>Lactobacillaceae</taxon>
        <taxon>Weissella</taxon>
    </lineage>
</organism>
<dbReference type="OrthoDB" id="9814001at2"/>
<dbReference type="PANTHER" id="PTHR23531">
    <property type="entry name" value="QUINOLENE RESISTANCE PROTEIN NORA"/>
    <property type="match status" value="1"/>
</dbReference>
<dbReference type="Gene3D" id="1.20.1250.20">
    <property type="entry name" value="MFS general substrate transporter like domains"/>
    <property type="match status" value="1"/>
</dbReference>
<keyword evidence="5 6" id="KW-0472">Membrane</keyword>
<evidence type="ECO:0000259" key="7">
    <source>
        <dbReference type="PROSITE" id="PS50850"/>
    </source>
</evidence>
<dbReference type="GO" id="GO:0005886">
    <property type="term" value="C:plasma membrane"/>
    <property type="evidence" value="ECO:0007669"/>
    <property type="project" value="UniProtKB-SubCell"/>
</dbReference>
<comment type="caution">
    <text evidence="8">The sequence shown here is derived from an EMBL/GenBank/DDBJ whole genome shotgun (WGS) entry which is preliminary data.</text>
</comment>
<accession>A0A7X6RD55</accession>
<evidence type="ECO:0000256" key="4">
    <source>
        <dbReference type="ARBA" id="ARBA00022989"/>
    </source>
</evidence>
<dbReference type="InterPro" id="IPR036259">
    <property type="entry name" value="MFS_trans_sf"/>
</dbReference>
<evidence type="ECO:0000313" key="9">
    <source>
        <dbReference type="Proteomes" id="UP000585749"/>
    </source>
</evidence>
<feature type="transmembrane region" description="Helical" evidence="6">
    <location>
        <begin position="119"/>
        <end position="143"/>
    </location>
</feature>
<dbReference type="SUPFAM" id="SSF103473">
    <property type="entry name" value="MFS general substrate transporter"/>
    <property type="match status" value="1"/>
</dbReference>
<feature type="transmembrane region" description="Helical" evidence="6">
    <location>
        <begin position="96"/>
        <end position="113"/>
    </location>
</feature>
<dbReference type="EMBL" id="JAAXPM010000004">
    <property type="protein sequence ID" value="NKY66918.1"/>
    <property type="molecule type" value="Genomic_DNA"/>
</dbReference>
<proteinExistence type="predicted"/>
<feature type="transmembrane region" description="Helical" evidence="6">
    <location>
        <begin position="155"/>
        <end position="176"/>
    </location>
</feature>
<evidence type="ECO:0000256" key="2">
    <source>
        <dbReference type="ARBA" id="ARBA00022448"/>
    </source>
</evidence>
<dbReference type="Proteomes" id="UP000585749">
    <property type="component" value="Unassembled WGS sequence"/>
</dbReference>
<name>A0A7X6RD55_WEIHE</name>
<feature type="transmembrane region" description="Helical" evidence="6">
    <location>
        <begin position="262"/>
        <end position="281"/>
    </location>
</feature>
<feature type="transmembrane region" description="Helical" evidence="6">
    <location>
        <begin position="317"/>
        <end position="335"/>
    </location>
</feature>
<dbReference type="GO" id="GO:0022857">
    <property type="term" value="F:transmembrane transporter activity"/>
    <property type="evidence" value="ECO:0007669"/>
    <property type="project" value="InterPro"/>
</dbReference>